<reference evidence="3 4" key="1">
    <citation type="submission" date="2016-10" db="EMBL/GenBank/DDBJ databases">
        <title>Rodentibacter gen. nov. and new species.</title>
        <authorList>
            <person name="Christensen H."/>
        </authorList>
    </citation>
    <scope>NUCLEOTIDE SEQUENCE [LARGE SCALE GENOMIC DNA]</scope>
    <source>
        <strain evidence="3 4">CCUG17206</strain>
    </source>
</reference>
<dbReference type="AlphaFoldDB" id="A0A1V3IKJ8"/>
<sequence>MGGKELIMNELEQVSVHYYLPLRGHSINKMIDAATPLLGMLLRLKDLNSETMPDKLYTQVVTDIQSIEQLLKEQGYESGVIVSFRYIFCTFIDEVALSHGWGSNNNWLNKSLLTHFHNETWGGEKVYILLEKLMSEPKRYKDLLEFMFLCFSLGFRGRYKVNNHNGEFEVVYRRLYDLLSTLKDSQNEALVFHQYQKKIREPYHLPKKLTVRKILVLGFIGLSVIYSIYFFRLDYQSKIILEQLNNLLK</sequence>
<dbReference type="Gene3D" id="1.25.40.590">
    <property type="entry name" value="Type IV / VI secretion system, DotU"/>
    <property type="match status" value="1"/>
</dbReference>
<dbReference type="STRING" id="1908260.BKK50_08000"/>
<dbReference type="PANTHER" id="PTHR38033:SF1">
    <property type="entry name" value="DOTU FAMILY TYPE IV_VI SECRETION SYSTEM PROTEIN"/>
    <property type="match status" value="1"/>
</dbReference>
<dbReference type="NCBIfam" id="TIGR03349">
    <property type="entry name" value="IV_VI_DotU"/>
    <property type="match status" value="1"/>
</dbReference>
<keyword evidence="1" id="KW-0472">Membrane</keyword>
<dbReference type="OrthoDB" id="345640at2"/>
<dbReference type="NCBIfam" id="NF038228">
    <property type="entry name" value="IcmH_DotU_IVB"/>
    <property type="match status" value="1"/>
</dbReference>
<evidence type="ECO:0000313" key="3">
    <source>
        <dbReference type="EMBL" id="OOF41936.1"/>
    </source>
</evidence>
<evidence type="ECO:0000313" key="4">
    <source>
        <dbReference type="Proteomes" id="UP000189433"/>
    </source>
</evidence>
<keyword evidence="1" id="KW-1133">Transmembrane helix</keyword>
<dbReference type="Proteomes" id="UP000189433">
    <property type="component" value="Unassembled WGS sequence"/>
</dbReference>
<dbReference type="PANTHER" id="PTHR38033">
    <property type="entry name" value="MEMBRANE PROTEIN-RELATED"/>
    <property type="match status" value="1"/>
</dbReference>
<feature type="domain" description="Type IV / VI secretion system DotU" evidence="2">
    <location>
        <begin position="30"/>
        <end position="229"/>
    </location>
</feature>
<comment type="caution">
    <text evidence="3">The sequence shown here is derived from an EMBL/GenBank/DDBJ whole genome shotgun (WGS) entry which is preliminary data.</text>
</comment>
<dbReference type="EMBL" id="MLHJ01000073">
    <property type="protein sequence ID" value="OOF41936.1"/>
    <property type="molecule type" value="Genomic_DNA"/>
</dbReference>
<feature type="transmembrane region" description="Helical" evidence="1">
    <location>
        <begin position="214"/>
        <end position="231"/>
    </location>
</feature>
<keyword evidence="4" id="KW-1185">Reference proteome</keyword>
<dbReference type="InterPro" id="IPR038522">
    <property type="entry name" value="T4/T6SS_DotU_sf"/>
</dbReference>
<dbReference type="Pfam" id="PF09850">
    <property type="entry name" value="DotU"/>
    <property type="match status" value="1"/>
</dbReference>
<keyword evidence="1" id="KW-0812">Transmembrane</keyword>
<dbReference type="InterPro" id="IPR017732">
    <property type="entry name" value="T4/T6SS_DotU"/>
</dbReference>
<evidence type="ECO:0000256" key="1">
    <source>
        <dbReference type="SAM" id="Phobius"/>
    </source>
</evidence>
<gene>
    <name evidence="3" type="ORF">BKK50_08000</name>
</gene>
<protein>
    <recommendedName>
        <fullName evidence="2">Type IV / VI secretion system DotU domain-containing protein</fullName>
    </recommendedName>
</protein>
<evidence type="ECO:0000259" key="2">
    <source>
        <dbReference type="Pfam" id="PF09850"/>
    </source>
</evidence>
<name>A0A1V3IKJ8_9PAST</name>
<proteinExistence type="predicted"/>
<organism evidence="3 4">
    <name type="scientific">Rodentibacter rarus</name>
    <dbReference type="NCBI Taxonomy" id="1908260"/>
    <lineage>
        <taxon>Bacteria</taxon>
        <taxon>Pseudomonadati</taxon>
        <taxon>Pseudomonadota</taxon>
        <taxon>Gammaproteobacteria</taxon>
        <taxon>Pasteurellales</taxon>
        <taxon>Pasteurellaceae</taxon>
        <taxon>Rodentibacter</taxon>
    </lineage>
</organism>
<accession>A0A1V3IKJ8</accession>